<dbReference type="Gene3D" id="3.90.480.10">
    <property type="entry name" value="Sulfite Reductase Hemoprotein,Domain 2"/>
    <property type="match status" value="1"/>
</dbReference>
<dbReference type="SUPFAM" id="SSF55124">
    <property type="entry name" value="Nitrite/Sulfite reductase N-terminal domain-like"/>
    <property type="match status" value="2"/>
</dbReference>
<keyword evidence="6" id="KW-0411">Iron-sulfur</keyword>
<dbReference type="Gene3D" id="3.30.413.10">
    <property type="entry name" value="Sulfite Reductase Hemoprotein, domain 1"/>
    <property type="match status" value="1"/>
</dbReference>
<dbReference type="InterPro" id="IPR006066">
    <property type="entry name" value="NO2/SO3_Rdtase_FeS/sirohaem_BS"/>
</dbReference>
<dbReference type="InterPro" id="IPR051329">
    <property type="entry name" value="NIR_SIR_4Fe-4S"/>
</dbReference>
<dbReference type="EMBL" id="BPQQ01000022">
    <property type="protein sequence ID" value="GJE00194.1"/>
    <property type="molecule type" value="Genomic_DNA"/>
</dbReference>
<dbReference type="RefSeq" id="WP_238235072.1">
    <property type="nucleotide sequence ID" value="NZ_BPQQ01000022.1"/>
</dbReference>
<evidence type="ECO:0000256" key="4">
    <source>
        <dbReference type="ARBA" id="ARBA00023002"/>
    </source>
</evidence>
<dbReference type="InterPro" id="IPR036136">
    <property type="entry name" value="Nit/Sulf_reduc_fer-like_dom_sf"/>
</dbReference>
<dbReference type="PANTHER" id="PTHR32439:SF9">
    <property type="entry name" value="BLR3264 PROTEIN"/>
    <property type="match status" value="1"/>
</dbReference>
<gene>
    <name evidence="9" type="primary">sir_1</name>
    <name evidence="9" type="ORF">GMJLKIPL_2112</name>
</gene>
<dbReference type="Pfam" id="PF03460">
    <property type="entry name" value="NIR_SIR_ferr"/>
    <property type="match status" value="2"/>
</dbReference>
<reference evidence="9" key="2">
    <citation type="submission" date="2021-08" db="EMBL/GenBank/DDBJ databases">
        <authorList>
            <person name="Tani A."/>
            <person name="Ola A."/>
            <person name="Ogura Y."/>
            <person name="Katsura K."/>
            <person name="Hayashi T."/>
        </authorList>
    </citation>
    <scope>NUCLEOTIDE SEQUENCE</scope>
    <source>
        <strain evidence="9">DSM 17168</strain>
    </source>
</reference>
<keyword evidence="10" id="KW-1185">Reference proteome</keyword>
<dbReference type="PROSITE" id="PS00365">
    <property type="entry name" value="NIR_SIR"/>
    <property type="match status" value="1"/>
</dbReference>
<evidence type="ECO:0000256" key="3">
    <source>
        <dbReference type="ARBA" id="ARBA00022723"/>
    </source>
</evidence>
<keyword evidence="3" id="KW-0479">Metal-binding</keyword>
<keyword evidence="1" id="KW-0004">4Fe-4S</keyword>
<evidence type="ECO:0000256" key="2">
    <source>
        <dbReference type="ARBA" id="ARBA00022617"/>
    </source>
</evidence>
<evidence type="ECO:0000256" key="6">
    <source>
        <dbReference type="ARBA" id="ARBA00023014"/>
    </source>
</evidence>
<feature type="region of interest" description="Disordered" evidence="7">
    <location>
        <begin position="224"/>
        <end position="247"/>
    </location>
</feature>
<evidence type="ECO:0000256" key="7">
    <source>
        <dbReference type="SAM" id="MobiDB-lite"/>
    </source>
</evidence>
<dbReference type="Proteomes" id="UP001055153">
    <property type="component" value="Unassembled WGS sequence"/>
</dbReference>
<protein>
    <submittedName>
        <fullName evidence="9">Sulfite reductase [ferredoxin]</fullName>
    </submittedName>
</protein>
<evidence type="ECO:0000313" key="10">
    <source>
        <dbReference type="Proteomes" id="UP001055153"/>
    </source>
</evidence>
<keyword evidence="4" id="KW-0560">Oxidoreductase</keyword>
<feature type="domain" description="Nitrite/Sulfite reductase ferredoxin-like" evidence="8">
    <location>
        <begin position="16"/>
        <end position="80"/>
    </location>
</feature>
<dbReference type="SUPFAM" id="SSF56014">
    <property type="entry name" value="Nitrite and sulphite reductase 4Fe-4S domain-like"/>
    <property type="match status" value="1"/>
</dbReference>
<sequence>MKPAPRRGWCPGIGRPMPTGDGLLVRVHPPAGVLGAAQARAAAEAAALGNGLIDVTARANLQIRGVTERTHGLIAARLSEAGLGDVRADGGPQRLTLVSPLATLDPALMELVEAIEAAGRAVPGLPAKALVAVEGRGLGAVEADIRVRAVGPSDHAPELLPAPRSGRVALATAGGPLWTAPMADVLLTDALAALLRGFAASGARRLRDLGEMARAELLAAAGLAPAAAPPPEEPPPPGPHPLPQGGPALLAEFPFGRCGAALLAALAGLSERHGDGRLRLTPWRGVMLVARDAPAAAALDAAARDLDLIVAAQDPRRAVAACPGAPACASGGTPAQAHAARLAARLGPRPAGRIHVSGCPKGCAHPGRADLTLVGRPDGRYGVVHGGHAGDPEAMVLTFEAVLEGLNSPGAALHPDREPA</sequence>
<evidence type="ECO:0000256" key="1">
    <source>
        <dbReference type="ARBA" id="ARBA00022485"/>
    </source>
</evidence>
<keyword evidence="5" id="KW-0408">Iron</keyword>
<dbReference type="Gene3D" id="3.90.480.20">
    <property type="match status" value="1"/>
</dbReference>
<evidence type="ECO:0000256" key="5">
    <source>
        <dbReference type="ARBA" id="ARBA00023004"/>
    </source>
</evidence>
<dbReference type="PANTHER" id="PTHR32439">
    <property type="entry name" value="FERREDOXIN--NITRITE REDUCTASE, CHLOROPLASTIC"/>
    <property type="match status" value="1"/>
</dbReference>
<dbReference type="PRINTS" id="PR00397">
    <property type="entry name" value="SIROHAEM"/>
</dbReference>
<reference evidence="9" key="1">
    <citation type="journal article" date="2021" name="Front. Microbiol.">
        <title>Comprehensive Comparative Genomics and Phenotyping of Methylobacterium Species.</title>
        <authorList>
            <person name="Alessa O."/>
            <person name="Ogura Y."/>
            <person name="Fujitani Y."/>
            <person name="Takami H."/>
            <person name="Hayashi T."/>
            <person name="Sahin N."/>
            <person name="Tani A."/>
        </authorList>
    </citation>
    <scope>NUCLEOTIDE SEQUENCE</scope>
    <source>
        <strain evidence="9">DSM 17168</strain>
    </source>
</reference>
<evidence type="ECO:0000259" key="8">
    <source>
        <dbReference type="Pfam" id="PF03460"/>
    </source>
</evidence>
<feature type="domain" description="Nitrite/Sulfite reductase ferredoxin-like" evidence="8">
    <location>
        <begin position="251"/>
        <end position="290"/>
    </location>
</feature>
<name>A0ABQ4SB23_9HYPH</name>
<comment type="caution">
    <text evidence="9">The sequence shown here is derived from an EMBL/GenBank/DDBJ whole genome shotgun (WGS) entry which is preliminary data.</text>
</comment>
<evidence type="ECO:0000313" key="9">
    <source>
        <dbReference type="EMBL" id="GJE00194.1"/>
    </source>
</evidence>
<organism evidence="9 10">
    <name type="scientific">Methylobacterium isbiliense</name>
    <dbReference type="NCBI Taxonomy" id="315478"/>
    <lineage>
        <taxon>Bacteria</taxon>
        <taxon>Pseudomonadati</taxon>
        <taxon>Pseudomonadota</taxon>
        <taxon>Alphaproteobacteria</taxon>
        <taxon>Hyphomicrobiales</taxon>
        <taxon>Methylobacteriaceae</taxon>
        <taxon>Methylobacterium</taxon>
    </lineage>
</organism>
<feature type="compositionally biased region" description="Pro residues" evidence="7">
    <location>
        <begin position="227"/>
        <end position="244"/>
    </location>
</feature>
<keyword evidence="2" id="KW-0349">Heme</keyword>
<proteinExistence type="predicted"/>
<accession>A0ABQ4SB23</accession>
<dbReference type="InterPro" id="IPR005117">
    <property type="entry name" value="NiRdtase/SiRdtase_haem-b_fer"/>
</dbReference>
<dbReference type="InterPro" id="IPR045854">
    <property type="entry name" value="NO2/SO3_Rdtase_4Fe4S_sf"/>
</dbReference>